<accession>A0ABR3A536</accession>
<evidence type="ECO:0000313" key="2">
    <source>
        <dbReference type="EMBL" id="KAL0068444.1"/>
    </source>
</evidence>
<evidence type="ECO:0000313" key="3">
    <source>
        <dbReference type="Proteomes" id="UP001437256"/>
    </source>
</evidence>
<reference evidence="2 3" key="1">
    <citation type="submission" date="2024-05" db="EMBL/GenBank/DDBJ databases">
        <title>A draft genome resource for the thread blight pathogen Marasmius tenuissimus strain MS-2.</title>
        <authorList>
            <person name="Yulfo-Soto G.E."/>
            <person name="Baruah I.K."/>
            <person name="Amoako-Attah I."/>
            <person name="Bukari Y."/>
            <person name="Meinhardt L.W."/>
            <person name="Bailey B.A."/>
            <person name="Cohen S.P."/>
        </authorList>
    </citation>
    <scope>NUCLEOTIDE SEQUENCE [LARGE SCALE GENOMIC DNA]</scope>
    <source>
        <strain evidence="2 3">MS-2</strain>
    </source>
</reference>
<sequence length="311" mass="33639">MIGKTECRLENLHLSFPVKSQGLIECLRLTPDLKLLNYSECLWAVVFPAINMQGGPQFPSPQESRQMRKNACVVTDSFFDLLTLSPENVDPICPHLQSIVLTGVIPATEKAILRFAQSRAPSHIRCVEATGDEPGLSTQPSSSPIKRVYVSYDRDTKNLSTTKRGSSHDNPTMAGIQKLKSEEGMDIRLSYHTPYAPMDSPWAGQPNAPGLYGLHGHDLPLPGTPIHDDGAGGDDFDEDGLDEDGGDDITVTTTTTTFGNQGNHGPVYGGIIQGFGNLPLNGGGLGFSPRYDHGLIVDLCYQSELSQSPSM</sequence>
<proteinExistence type="predicted"/>
<keyword evidence="3" id="KW-1185">Reference proteome</keyword>
<feature type="region of interest" description="Disordered" evidence="1">
    <location>
        <begin position="223"/>
        <end position="263"/>
    </location>
</feature>
<protein>
    <submittedName>
        <fullName evidence="2">Uncharacterized protein</fullName>
    </submittedName>
</protein>
<dbReference type="Proteomes" id="UP001437256">
    <property type="component" value="Unassembled WGS sequence"/>
</dbReference>
<comment type="caution">
    <text evidence="2">The sequence shown here is derived from an EMBL/GenBank/DDBJ whole genome shotgun (WGS) entry which is preliminary data.</text>
</comment>
<evidence type="ECO:0000256" key="1">
    <source>
        <dbReference type="SAM" id="MobiDB-lite"/>
    </source>
</evidence>
<dbReference type="EMBL" id="JBBXMP010000018">
    <property type="protein sequence ID" value="KAL0068444.1"/>
    <property type="molecule type" value="Genomic_DNA"/>
</dbReference>
<feature type="compositionally biased region" description="Acidic residues" evidence="1">
    <location>
        <begin position="231"/>
        <end position="247"/>
    </location>
</feature>
<name>A0ABR3A536_9AGAR</name>
<feature type="compositionally biased region" description="Low complexity" evidence="1">
    <location>
        <begin position="248"/>
        <end position="257"/>
    </location>
</feature>
<gene>
    <name evidence="2" type="ORF">AAF712_004522</name>
</gene>
<organism evidence="2 3">
    <name type="scientific">Marasmius tenuissimus</name>
    <dbReference type="NCBI Taxonomy" id="585030"/>
    <lineage>
        <taxon>Eukaryota</taxon>
        <taxon>Fungi</taxon>
        <taxon>Dikarya</taxon>
        <taxon>Basidiomycota</taxon>
        <taxon>Agaricomycotina</taxon>
        <taxon>Agaricomycetes</taxon>
        <taxon>Agaricomycetidae</taxon>
        <taxon>Agaricales</taxon>
        <taxon>Marasmiineae</taxon>
        <taxon>Marasmiaceae</taxon>
        <taxon>Marasmius</taxon>
    </lineage>
</organism>